<gene>
    <name evidence="3" type="ORF">SAMN04487969_109155</name>
</gene>
<dbReference type="InterPro" id="IPR028098">
    <property type="entry name" value="Glyco_trans_4-like_N"/>
</dbReference>
<dbReference type="Pfam" id="PF00534">
    <property type="entry name" value="Glycos_transf_1"/>
    <property type="match status" value="1"/>
</dbReference>
<proteinExistence type="predicted"/>
<dbReference type="Pfam" id="PF13439">
    <property type="entry name" value="Glyco_transf_4"/>
    <property type="match status" value="1"/>
</dbReference>
<dbReference type="InterPro" id="IPR001296">
    <property type="entry name" value="Glyco_trans_1"/>
</dbReference>
<dbReference type="EMBL" id="FONN01000009">
    <property type="protein sequence ID" value="SFE92842.1"/>
    <property type="molecule type" value="Genomic_DNA"/>
</dbReference>
<feature type="domain" description="Glycosyl transferase family 1" evidence="1">
    <location>
        <begin position="168"/>
        <end position="343"/>
    </location>
</feature>
<dbReference type="RefSeq" id="WP_074904849.1">
    <property type="nucleotide sequence ID" value="NZ_FONN01000009.1"/>
</dbReference>
<dbReference type="Proteomes" id="UP000183410">
    <property type="component" value="Unassembled WGS sequence"/>
</dbReference>
<dbReference type="SUPFAM" id="SSF53756">
    <property type="entry name" value="UDP-Glycosyltransferase/glycogen phosphorylase"/>
    <property type="match status" value="1"/>
</dbReference>
<accession>A0A1I2EIP7</accession>
<keyword evidence="3" id="KW-0808">Transferase</keyword>
<feature type="domain" description="Glycosyltransferase subfamily 4-like N-terminal" evidence="2">
    <location>
        <begin position="13"/>
        <end position="159"/>
    </location>
</feature>
<evidence type="ECO:0000313" key="3">
    <source>
        <dbReference type="EMBL" id="SFE92842.1"/>
    </source>
</evidence>
<dbReference type="PANTHER" id="PTHR12526">
    <property type="entry name" value="GLYCOSYLTRANSFERASE"/>
    <property type="match status" value="1"/>
</dbReference>
<evidence type="ECO:0000259" key="2">
    <source>
        <dbReference type="Pfam" id="PF13439"/>
    </source>
</evidence>
<dbReference type="GO" id="GO:0016757">
    <property type="term" value="F:glycosyltransferase activity"/>
    <property type="evidence" value="ECO:0007669"/>
    <property type="project" value="InterPro"/>
</dbReference>
<evidence type="ECO:0000313" key="4">
    <source>
        <dbReference type="Proteomes" id="UP000183410"/>
    </source>
</evidence>
<dbReference type="Gene3D" id="3.40.50.2000">
    <property type="entry name" value="Glycogen Phosphorylase B"/>
    <property type="match status" value="2"/>
</dbReference>
<protein>
    <submittedName>
        <fullName evidence="3">Glycosyltransferase involved in cell wall bisynthesis</fullName>
    </submittedName>
</protein>
<keyword evidence="4" id="KW-1185">Reference proteome</keyword>
<dbReference type="OrthoDB" id="59694at2"/>
<evidence type="ECO:0000259" key="1">
    <source>
        <dbReference type="Pfam" id="PF00534"/>
    </source>
</evidence>
<dbReference type="PANTHER" id="PTHR12526:SF630">
    <property type="entry name" value="GLYCOSYLTRANSFERASE"/>
    <property type="match status" value="1"/>
</dbReference>
<name>A0A1I2EIP7_9BACL</name>
<dbReference type="AlphaFoldDB" id="A0A1I2EIP7"/>
<sequence>MNILMFVSQLNTGGTEKYIHSVSRYLISKGFRIGVVTMGGPLLNSFKKAGITVHLLSPKKESLVERISLLSLIISKGRYGLLHAHDSMSFRYAAILHRQYKIPLIATVHGTYHKQSALLATSKVAKHLIAVSPNLSNWLVRHMKISSNKILMIPNGIDTLTFNSISNKKKWRKALTLPLSAQILVYAGRFSSDKLPIAKKVILASEIVAKNNLNFVAVLFGPGSSVTRSKLVELAAKANRRLGRRAIYIRPPLSDIQHAYYAADVIVGTGRVALEAMACARPVIATGVAGYCGVVEPKNINEIIRVHFGDHGAIVSITVKKLSEDVNSILSRPRRARLLGEFGAKTVKDRFSIQKVGSQLIQAYMK</sequence>
<organism evidence="3 4">
    <name type="scientific">Paenibacillus algorifonticola</name>
    <dbReference type="NCBI Taxonomy" id="684063"/>
    <lineage>
        <taxon>Bacteria</taxon>
        <taxon>Bacillati</taxon>
        <taxon>Bacillota</taxon>
        <taxon>Bacilli</taxon>
        <taxon>Bacillales</taxon>
        <taxon>Paenibacillaceae</taxon>
        <taxon>Paenibacillus</taxon>
    </lineage>
</organism>
<reference evidence="4" key="1">
    <citation type="submission" date="2016-10" db="EMBL/GenBank/DDBJ databases">
        <authorList>
            <person name="Varghese N."/>
            <person name="Submissions S."/>
        </authorList>
    </citation>
    <scope>NUCLEOTIDE SEQUENCE [LARGE SCALE GENOMIC DNA]</scope>
    <source>
        <strain evidence="4">CGMCC 1.10223</strain>
    </source>
</reference>